<keyword evidence="3" id="KW-1185">Reference proteome</keyword>
<proteinExistence type="predicted"/>
<accession>A0A3M7Q0P7</accession>
<dbReference type="AlphaFoldDB" id="A0A3M7Q0P7"/>
<comment type="caution">
    <text evidence="2">The sequence shown here is derived from an EMBL/GenBank/DDBJ whole genome shotgun (WGS) entry which is preliminary data.</text>
</comment>
<evidence type="ECO:0000256" key="1">
    <source>
        <dbReference type="SAM" id="MobiDB-lite"/>
    </source>
</evidence>
<gene>
    <name evidence="2" type="ORF">BpHYR1_043759</name>
</gene>
<organism evidence="2 3">
    <name type="scientific">Brachionus plicatilis</name>
    <name type="common">Marine rotifer</name>
    <name type="synonym">Brachionus muelleri</name>
    <dbReference type="NCBI Taxonomy" id="10195"/>
    <lineage>
        <taxon>Eukaryota</taxon>
        <taxon>Metazoa</taxon>
        <taxon>Spiralia</taxon>
        <taxon>Gnathifera</taxon>
        <taxon>Rotifera</taxon>
        <taxon>Eurotatoria</taxon>
        <taxon>Monogononta</taxon>
        <taxon>Pseudotrocha</taxon>
        <taxon>Ploima</taxon>
        <taxon>Brachionidae</taxon>
        <taxon>Brachionus</taxon>
    </lineage>
</organism>
<sequence length="149" mass="17310">MLYECSIFDFGQKNLLPIVKPRFHNVLSRMIDKQKIDFKSQSNICQRFTERKTQIQIESAHATLIFINKMDSSLSNSSCSSTKEYSLPESLKMEMNLQIYNEKKCDKKEKKLKDPDPRALNVSEKSRLGPIELEETNTKTENGQILMSR</sequence>
<name>A0A3M7Q0P7_BRAPC</name>
<reference evidence="2 3" key="1">
    <citation type="journal article" date="2018" name="Sci. Rep.">
        <title>Genomic signatures of local adaptation to the degree of environmental predictability in rotifers.</title>
        <authorList>
            <person name="Franch-Gras L."/>
            <person name="Hahn C."/>
            <person name="Garcia-Roger E.M."/>
            <person name="Carmona M.J."/>
            <person name="Serra M."/>
            <person name="Gomez A."/>
        </authorList>
    </citation>
    <scope>NUCLEOTIDE SEQUENCE [LARGE SCALE GENOMIC DNA]</scope>
    <source>
        <strain evidence="2">HYR1</strain>
    </source>
</reference>
<evidence type="ECO:0000313" key="2">
    <source>
        <dbReference type="EMBL" id="RNA05027.1"/>
    </source>
</evidence>
<feature type="compositionally biased region" description="Basic and acidic residues" evidence="1">
    <location>
        <begin position="106"/>
        <end position="117"/>
    </location>
</feature>
<dbReference type="Proteomes" id="UP000276133">
    <property type="component" value="Unassembled WGS sequence"/>
</dbReference>
<protein>
    <submittedName>
        <fullName evidence="2">Uncharacterized protein</fullName>
    </submittedName>
</protein>
<feature type="region of interest" description="Disordered" evidence="1">
    <location>
        <begin position="106"/>
        <end position="149"/>
    </location>
</feature>
<evidence type="ECO:0000313" key="3">
    <source>
        <dbReference type="Proteomes" id="UP000276133"/>
    </source>
</evidence>
<dbReference type="EMBL" id="REGN01007887">
    <property type="protein sequence ID" value="RNA05027.1"/>
    <property type="molecule type" value="Genomic_DNA"/>
</dbReference>
<feature type="compositionally biased region" description="Polar residues" evidence="1">
    <location>
        <begin position="139"/>
        <end position="149"/>
    </location>
</feature>